<dbReference type="PROSITE" id="PS50911">
    <property type="entry name" value="CHAP"/>
    <property type="match status" value="1"/>
</dbReference>
<dbReference type="InterPro" id="IPR007921">
    <property type="entry name" value="CHAP_dom"/>
</dbReference>
<dbReference type="Proteomes" id="UP000347383">
    <property type="component" value="Chromosome"/>
</dbReference>
<name>A0A9X7SEM5_STRDY</name>
<evidence type="ECO:0000313" key="3">
    <source>
        <dbReference type="Proteomes" id="UP000347383"/>
    </source>
</evidence>
<dbReference type="SUPFAM" id="SSF54001">
    <property type="entry name" value="Cysteine proteinases"/>
    <property type="match status" value="1"/>
</dbReference>
<reference evidence="2 3" key="1">
    <citation type="submission" date="2018-10" db="EMBL/GenBank/DDBJ databases">
        <title>Comparative Genomics Analysis of the Streptococcus dysgalactiae subspecies dysgalactiae.</title>
        <authorList>
            <person name="Koh T.H."/>
            <person name="Abdul Rahman N."/>
            <person name="Sessions O.M."/>
        </authorList>
    </citation>
    <scope>NUCLEOTIDE SEQUENCE [LARGE SCALE GENOMIC DNA]</scope>
    <source>
        <strain evidence="2 3">DB60705-15</strain>
    </source>
</reference>
<protein>
    <submittedName>
        <fullName evidence="2">CHAP domain-containing protein</fullName>
    </submittedName>
</protein>
<sequence>MQQNHPYAGGGCTDFVWQYFAAKGIYIANIVNGNGGYWGTNGVSQGVLRRTNLAPGVIASGFTDHFTGYGTSTTARTSPYGHVAVVTGVNPDGTFNVQEAGYGGTFPWGNVRTNISPENVVFLLPN</sequence>
<evidence type="ECO:0000313" key="2">
    <source>
        <dbReference type="EMBL" id="QGH02608.1"/>
    </source>
</evidence>
<accession>A0A9X7SEM5</accession>
<dbReference type="Pfam" id="PF05257">
    <property type="entry name" value="CHAP"/>
    <property type="match status" value="1"/>
</dbReference>
<organism evidence="2 3">
    <name type="scientific">Streptococcus dysgalactiae subsp. dysgalactiae</name>
    <dbReference type="NCBI Taxonomy" id="99822"/>
    <lineage>
        <taxon>Bacteria</taxon>
        <taxon>Bacillati</taxon>
        <taxon>Bacillota</taxon>
        <taxon>Bacilli</taxon>
        <taxon>Lactobacillales</taxon>
        <taxon>Streptococcaceae</taxon>
        <taxon>Streptococcus</taxon>
    </lineage>
</organism>
<dbReference type="AlphaFoldDB" id="A0A9X7SEM5"/>
<dbReference type="InterPro" id="IPR038765">
    <property type="entry name" value="Papain-like_cys_pep_sf"/>
</dbReference>
<feature type="domain" description="Peptidase C51" evidence="1">
    <location>
        <begin position="1"/>
        <end position="124"/>
    </location>
</feature>
<dbReference type="EMBL" id="CP033165">
    <property type="protein sequence ID" value="QGH02608.1"/>
    <property type="molecule type" value="Genomic_DNA"/>
</dbReference>
<proteinExistence type="predicted"/>
<evidence type="ECO:0000259" key="1">
    <source>
        <dbReference type="PROSITE" id="PS50911"/>
    </source>
</evidence>
<gene>
    <name evidence="2" type="ORF">EA457_08750</name>
</gene>
<dbReference type="Gene3D" id="3.90.1720.10">
    <property type="entry name" value="endopeptidase domain like (from Nostoc punctiforme)"/>
    <property type="match status" value="1"/>
</dbReference>